<dbReference type="GO" id="GO:0004672">
    <property type="term" value="F:protein kinase activity"/>
    <property type="evidence" value="ECO:0007669"/>
    <property type="project" value="InterPro"/>
</dbReference>
<dbReference type="STRING" id="44941.A0A397UJZ5"/>
<dbReference type="InterPro" id="IPR019734">
    <property type="entry name" value="TPR_rpt"/>
</dbReference>
<comment type="caution">
    <text evidence="6">The sequence shown here is derived from an EMBL/GenBank/DDBJ whole genome shotgun (WGS) entry which is preliminary data.</text>
</comment>
<dbReference type="Gene3D" id="1.10.510.10">
    <property type="entry name" value="Transferase(Phosphotransferase) domain 1"/>
    <property type="match status" value="1"/>
</dbReference>
<feature type="repeat" description="TPR" evidence="3">
    <location>
        <begin position="1204"/>
        <end position="1237"/>
    </location>
</feature>
<evidence type="ECO:0000256" key="4">
    <source>
        <dbReference type="PROSITE-ProRule" id="PRU10141"/>
    </source>
</evidence>
<name>A0A397UJZ5_9GLOM</name>
<dbReference type="Pfam" id="PF00069">
    <property type="entry name" value="Pkinase"/>
    <property type="match status" value="1"/>
</dbReference>
<feature type="repeat" description="TPR" evidence="3">
    <location>
        <begin position="1105"/>
        <end position="1138"/>
    </location>
</feature>
<dbReference type="EMBL" id="QKWP01001361">
    <property type="protein sequence ID" value="RIB09548.1"/>
    <property type="molecule type" value="Genomic_DNA"/>
</dbReference>
<keyword evidence="4" id="KW-0547">Nucleotide-binding</keyword>
<feature type="repeat" description="TPR" evidence="3">
    <location>
        <begin position="1362"/>
        <end position="1395"/>
    </location>
</feature>
<dbReference type="PROSITE" id="PS50293">
    <property type="entry name" value="TPR_REGION"/>
    <property type="match status" value="1"/>
</dbReference>
<dbReference type="PROSITE" id="PS50005">
    <property type="entry name" value="TPR"/>
    <property type="match status" value="8"/>
</dbReference>
<evidence type="ECO:0000313" key="7">
    <source>
        <dbReference type="Proteomes" id="UP000266673"/>
    </source>
</evidence>
<dbReference type="SMART" id="SM00028">
    <property type="entry name" value="TPR"/>
    <property type="match status" value="13"/>
</dbReference>
<dbReference type="InterPro" id="IPR050498">
    <property type="entry name" value="Ycf3"/>
</dbReference>
<evidence type="ECO:0000259" key="5">
    <source>
        <dbReference type="PROSITE" id="PS50011"/>
    </source>
</evidence>
<organism evidence="6 7">
    <name type="scientific">Gigaspora rosea</name>
    <dbReference type="NCBI Taxonomy" id="44941"/>
    <lineage>
        <taxon>Eukaryota</taxon>
        <taxon>Fungi</taxon>
        <taxon>Fungi incertae sedis</taxon>
        <taxon>Mucoromycota</taxon>
        <taxon>Glomeromycotina</taxon>
        <taxon>Glomeromycetes</taxon>
        <taxon>Diversisporales</taxon>
        <taxon>Gigasporaceae</taxon>
        <taxon>Gigaspora</taxon>
    </lineage>
</organism>
<dbReference type="PANTHER" id="PTHR44858:SF1">
    <property type="entry name" value="UDP-N-ACETYLGLUCOSAMINE--PEPTIDE N-ACETYLGLUCOSAMINYLTRANSFERASE SPINDLY-RELATED"/>
    <property type="match status" value="1"/>
</dbReference>
<evidence type="ECO:0000256" key="2">
    <source>
        <dbReference type="ARBA" id="ARBA00022803"/>
    </source>
</evidence>
<gene>
    <name evidence="6" type="ORF">C2G38_2208620</name>
</gene>
<dbReference type="GO" id="GO:0005524">
    <property type="term" value="F:ATP binding"/>
    <property type="evidence" value="ECO:0007669"/>
    <property type="project" value="UniProtKB-UniRule"/>
</dbReference>
<dbReference type="Proteomes" id="UP000266673">
    <property type="component" value="Unassembled WGS sequence"/>
</dbReference>
<dbReference type="InterPro" id="IPR000719">
    <property type="entry name" value="Prot_kinase_dom"/>
</dbReference>
<dbReference type="PANTHER" id="PTHR44858">
    <property type="entry name" value="TETRATRICOPEPTIDE REPEAT PROTEIN 6"/>
    <property type="match status" value="1"/>
</dbReference>
<dbReference type="SUPFAM" id="SSF56112">
    <property type="entry name" value="Protein kinase-like (PK-like)"/>
    <property type="match status" value="1"/>
</dbReference>
<keyword evidence="4" id="KW-0067">ATP-binding</keyword>
<protein>
    <recommendedName>
        <fullName evidence="5">Protein kinase domain-containing protein</fullName>
    </recommendedName>
</protein>
<dbReference type="Pfam" id="PF07719">
    <property type="entry name" value="TPR_2"/>
    <property type="match status" value="1"/>
</dbReference>
<dbReference type="InterPro" id="IPR001245">
    <property type="entry name" value="Ser-Thr/Tyr_kinase_cat_dom"/>
</dbReference>
<evidence type="ECO:0000256" key="1">
    <source>
        <dbReference type="ARBA" id="ARBA00022737"/>
    </source>
</evidence>
<dbReference type="Gene3D" id="1.25.40.10">
    <property type="entry name" value="Tetratricopeptide repeat domain"/>
    <property type="match status" value="5"/>
</dbReference>
<dbReference type="Pfam" id="PF13432">
    <property type="entry name" value="TPR_16"/>
    <property type="match status" value="1"/>
</dbReference>
<dbReference type="InterPro" id="IPR013105">
    <property type="entry name" value="TPR_2"/>
</dbReference>
<dbReference type="Pfam" id="PF13181">
    <property type="entry name" value="TPR_8"/>
    <property type="match status" value="1"/>
</dbReference>
<proteinExistence type="predicted"/>
<dbReference type="PROSITE" id="PS50011">
    <property type="entry name" value="PROTEIN_KINASE_DOM"/>
    <property type="match status" value="1"/>
</dbReference>
<feature type="domain" description="Protein kinase" evidence="5">
    <location>
        <begin position="33"/>
        <end position="308"/>
    </location>
</feature>
<dbReference type="PRINTS" id="PR00109">
    <property type="entry name" value="TYRKINASE"/>
</dbReference>
<dbReference type="InterPro" id="IPR011990">
    <property type="entry name" value="TPR-like_helical_dom_sf"/>
</dbReference>
<evidence type="ECO:0000313" key="6">
    <source>
        <dbReference type="EMBL" id="RIB09548.1"/>
    </source>
</evidence>
<dbReference type="PROSITE" id="PS00107">
    <property type="entry name" value="PROTEIN_KINASE_ATP"/>
    <property type="match status" value="1"/>
</dbReference>
<dbReference type="SUPFAM" id="SSF48452">
    <property type="entry name" value="TPR-like"/>
    <property type="match status" value="2"/>
</dbReference>
<feature type="repeat" description="TPR" evidence="3">
    <location>
        <begin position="984"/>
        <end position="1017"/>
    </location>
</feature>
<feature type="repeat" description="TPR" evidence="3">
    <location>
        <begin position="856"/>
        <end position="889"/>
    </location>
</feature>
<keyword evidence="1" id="KW-0677">Repeat</keyword>
<feature type="binding site" evidence="4">
    <location>
        <position position="60"/>
    </location>
    <ligand>
        <name>ATP</name>
        <dbReference type="ChEBI" id="CHEBI:30616"/>
    </ligand>
</feature>
<dbReference type="InterPro" id="IPR017441">
    <property type="entry name" value="Protein_kinase_ATP_BS"/>
</dbReference>
<feature type="repeat" description="TPR" evidence="3">
    <location>
        <begin position="1071"/>
        <end position="1104"/>
    </location>
</feature>
<keyword evidence="2 3" id="KW-0802">TPR repeat</keyword>
<feature type="repeat" description="TPR" evidence="3">
    <location>
        <begin position="1018"/>
        <end position="1051"/>
    </location>
</feature>
<keyword evidence="7" id="KW-1185">Reference proteome</keyword>
<accession>A0A397UJZ5</accession>
<evidence type="ECO:0000256" key="3">
    <source>
        <dbReference type="PROSITE-ProRule" id="PRU00339"/>
    </source>
</evidence>
<feature type="repeat" description="TPR" evidence="3">
    <location>
        <begin position="1170"/>
        <end position="1203"/>
    </location>
</feature>
<dbReference type="InterPro" id="IPR011009">
    <property type="entry name" value="Kinase-like_dom_sf"/>
</dbReference>
<sequence length="1403" mass="162680">MANSETLSEYSERLEQCLNKYKIKRFDDLYLSKNDLEVVGSGGSALIYSTNFKGNKYALKSFNGDIYMDDKTFKTFTKELKIFNEIDHPNIIKFYGISKVQPEPQNLFSTSKFVLVLQFAKGGSLRNHLKTKLCKDFYKISWNELIKIAMEITLGLKYLHDKDIIHRDLHSNNILIDDDKAMIADFGISKQLNDTNNSISEIMGVPAYIDPRCIDSNEKPDKKSDIFSLGMLFWELTSGTPPFHGYSKRAVGFKIWEKDRVEVVDNTPLDYVSLYKMCYSLEPDKRPTLDTILNKLNRLSVETTIEFIENKNDLDKPIAQQENINCCNAPDHNEDKNGTHDSNFSTGSRNSSFLIQDFPFDIKKFDDSFNLIKFNHWIKEVDKVKDSHRELLKDALESLSVAPEYKIYGENVVSHLELRLQTLNATLEKIYYLFPLRYEFSLVDGQKKPLKKSIIPEIFINAGVSLPQNALNFLQIIDHINDLTGWYKKWRDLLNICRSLEISTKQLSNNFSQSHKEIYLLEFFWQYVLCQISDHTIPMTNFSKEFLNNKTAFLHYFNKDKGPICSLNSLWFGTLNLVQNICYTTSQPVILVASYYLGLVSLRKSRCVYIKFKSLEVLYSLLLREPEQIRDKIKEKISEFCDSESKFLIDIVYKKLKLYNKVIKSKDSFSIFQGKNLTENIVTLLKGIIKETLICTTLTKPIGDFLNLDCKHVISRLTIINQKACPFCELNIDLKLIYNFTLNAIIKGFYEKLEDFDDHIMSEMSERQISKNIPSESKLMKKAKTAEKQQKYSDVIIYLDKVMQFYPYSYFYSVQCRKANAIWELGLRENQETAIKLHVKARDILTSAIQLKPKDSFAYICRGKIYLHHNNNFEALENFESVQKFDPNNRDAFLYKLMILNKVENAEFSKIIKRNRLNSTSIISLLTTIKPRKMIFGLGNSLPVKLYSMDDSTISGYVFLKIYKKFIKAIKSCTQAIKNNDRNAIALGIRGISFYKEEIFSNAINDFNKVLDILPNNKLALGWRGKIYSSMEEYEKSLDDFNKAIDLNNEDSNNSELTFHFNKLLLTERKSDVFVDRSKIYLLKEHYKEALKDLNGSLDFDPNNASALRVRGEVYRNKCQYEEAFKDFKKSLQIDPKNVFALTNIAEVCRSMGKHDEARVYLRELNQNGSIVLRNTGELELESGRFHAALEYFNKSLSINEDDAVALGSRGATFRMLGRLEEALADLNKSLTIQSNNVLALRNRGSTYRMMALSDFEKILKILKDLNFKQNDLYDLYVQCIGYRGAINFKLKSFRQSRSDLEDAIKLNPKESYWYCQLGALLYEQGDYNTSLKKLNYAISLFQSAKGKPQPQKNEFQRILMSETYHYRGLLYKEIGKLQMANSDFEKAKELDLDYEIPKFINA</sequence>
<reference evidence="6 7" key="1">
    <citation type="submission" date="2018-06" db="EMBL/GenBank/DDBJ databases">
        <title>Comparative genomics reveals the genomic features of Rhizophagus irregularis, R. cerebriforme, R. diaphanum and Gigaspora rosea, and their symbiotic lifestyle signature.</title>
        <authorList>
            <person name="Morin E."/>
            <person name="San Clemente H."/>
            <person name="Chen E.C.H."/>
            <person name="De La Providencia I."/>
            <person name="Hainaut M."/>
            <person name="Kuo A."/>
            <person name="Kohler A."/>
            <person name="Murat C."/>
            <person name="Tang N."/>
            <person name="Roy S."/>
            <person name="Loubradou J."/>
            <person name="Henrissat B."/>
            <person name="Grigoriev I.V."/>
            <person name="Corradi N."/>
            <person name="Roux C."/>
            <person name="Martin F.M."/>
        </authorList>
    </citation>
    <scope>NUCLEOTIDE SEQUENCE [LARGE SCALE GENOMIC DNA]</scope>
    <source>
        <strain evidence="6 7">DAOM 194757</strain>
    </source>
</reference>